<organism evidence="1 2">
    <name type="scientific">Ditylenchus dipsaci</name>
    <dbReference type="NCBI Taxonomy" id="166011"/>
    <lineage>
        <taxon>Eukaryota</taxon>
        <taxon>Metazoa</taxon>
        <taxon>Ecdysozoa</taxon>
        <taxon>Nematoda</taxon>
        <taxon>Chromadorea</taxon>
        <taxon>Rhabditida</taxon>
        <taxon>Tylenchina</taxon>
        <taxon>Tylenchomorpha</taxon>
        <taxon>Sphaerularioidea</taxon>
        <taxon>Anguinidae</taxon>
        <taxon>Anguininae</taxon>
        <taxon>Ditylenchus</taxon>
    </lineage>
</organism>
<reference evidence="2" key="1">
    <citation type="submission" date="2022-11" db="UniProtKB">
        <authorList>
            <consortium name="WormBaseParasite"/>
        </authorList>
    </citation>
    <scope>IDENTIFICATION</scope>
</reference>
<name>A0A915EAW7_9BILA</name>
<dbReference type="Proteomes" id="UP000887574">
    <property type="component" value="Unplaced"/>
</dbReference>
<dbReference type="AlphaFoldDB" id="A0A915EAW7"/>
<evidence type="ECO:0000313" key="2">
    <source>
        <dbReference type="WBParaSite" id="jg391"/>
    </source>
</evidence>
<proteinExistence type="predicted"/>
<accession>A0A915EAW7</accession>
<sequence>MEYIADYQSSGSGSEAENVVTPKKYKSYSAEFKLKPRSLGWIASELRNGEERNNCYIRLKIRRRPENSRNDFKVEAADHVQRPRRPACYLGQEATSGKKTYLSFDSAATSGQDFQYREGRRGVQGEQRYSAIYAADETAVFLDQPGGKSKRSSVLTTGHDKARITVMLTARSVGKKLKPFVLLPRKRMDKEAKAVVEKYKSKLELSWKGTVWMYDDLTSDYLDKISDALSLWPIPEGQFELAMARSSIRKIVAMTEEPDRDQNEENGYLSDESLVFENNDFDITQNSMLLIDCVL</sequence>
<dbReference type="WBParaSite" id="jg391">
    <property type="protein sequence ID" value="jg391"/>
    <property type="gene ID" value="jg391"/>
</dbReference>
<evidence type="ECO:0000313" key="1">
    <source>
        <dbReference type="Proteomes" id="UP000887574"/>
    </source>
</evidence>
<keyword evidence="1" id="KW-1185">Reference proteome</keyword>
<protein>
    <submittedName>
        <fullName evidence="2">Uncharacterized protein</fullName>
    </submittedName>
</protein>